<evidence type="ECO:0000313" key="1">
    <source>
        <dbReference type="EMBL" id="EYF02604.1"/>
    </source>
</evidence>
<evidence type="ECO:0000313" key="2">
    <source>
        <dbReference type="Proteomes" id="UP000019678"/>
    </source>
</evidence>
<proteinExistence type="predicted"/>
<dbReference type="Gene3D" id="2.60.120.200">
    <property type="match status" value="1"/>
</dbReference>
<organism evidence="1 2">
    <name type="scientific">Chondromyces apiculatus DSM 436</name>
    <dbReference type="NCBI Taxonomy" id="1192034"/>
    <lineage>
        <taxon>Bacteria</taxon>
        <taxon>Pseudomonadati</taxon>
        <taxon>Myxococcota</taxon>
        <taxon>Polyangia</taxon>
        <taxon>Polyangiales</taxon>
        <taxon>Polyangiaceae</taxon>
        <taxon>Chondromyces</taxon>
    </lineage>
</organism>
<comment type="caution">
    <text evidence="1">The sequence shown here is derived from an EMBL/GenBank/DDBJ whole genome shotgun (WGS) entry which is preliminary data.</text>
</comment>
<dbReference type="SUPFAM" id="SSF49899">
    <property type="entry name" value="Concanavalin A-like lectins/glucanases"/>
    <property type="match status" value="1"/>
</dbReference>
<dbReference type="AlphaFoldDB" id="A0A017T048"/>
<dbReference type="InterPro" id="IPR013320">
    <property type="entry name" value="ConA-like_dom_sf"/>
</dbReference>
<name>A0A017T048_9BACT</name>
<keyword evidence="2" id="KW-1185">Reference proteome</keyword>
<dbReference type="Proteomes" id="UP000019678">
    <property type="component" value="Unassembled WGS sequence"/>
</dbReference>
<gene>
    <name evidence="1" type="ORF">CAP_6633</name>
</gene>
<sequence>MTDPAAVNLQVYYAFDKARFTGGDTPSRGLDWTSKNSQARALAPLQGTKLQGLNNASALTLELVVDPGDGDDRAHLLFVGHTDTNGADRTRLGLVLNDLQHPRLYWNEQVIGRLNENLESVGRTVLHFVVNTELADTDPATKDDNKLRIFRNGMEKEVTRISNDAAPGGPLTLGDATALVLGNALSEPLSIRGTIHYAAIYPRALTPAQVSNHATKLRDLNDEP</sequence>
<protein>
    <submittedName>
        <fullName evidence="1">Uncharacterized protein</fullName>
    </submittedName>
</protein>
<reference evidence="1 2" key="1">
    <citation type="submission" date="2013-05" db="EMBL/GenBank/DDBJ databases">
        <title>Genome assembly of Chondromyces apiculatus DSM 436.</title>
        <authorList>
            <person name="Sharma G."/>
            <person name="Khatri I."/>
            <person name="Kaur C."/>
            <person name="Mayilraj S."/>
            <person name="Subramanian S."/>
        </authorList>
    </citation>
    <scope>NUCLEOTIDE SEQUENCE [LARGE SCALE GENOMIC DNA]</scope>
    <source>
        <strain evidence="1 2">DSM 436</strain>
    </source>
</reference>
<accession>A0A017T048</accession>
<dbReference type="EMBL" id="ASRX01000057">
    <property type="protein sequence ID" value="EYF02604.1"/>
    <property type="molecule type" value="Genomic_DNA"/>
</dbReference>